<dbReference type="EMBL" id="JBDPGJ010000009">
    <property type="protein sequence ID" value="MEX0409428.1"/>
    <property type="molecule type" value="Genomic_DNA"/>
</dbReference>
<keyword evidence="3" id="KW-1185">Reference proteome</keyword>
<comment type="caution">
    <text evidence="2">The sequence shown here is derived from an EMBL/GenBank/DDBJ whole genome shotgun (WGS) entry which is preliminary data.</text>
</comment>
<gene>
    <name evidence="2" type="ORF">ABGN05_27690</name>
</gene>
<evidence type="ECO:0000313" key="2">
    <source>
        <dbReference type="EMBL" id="MEX0409428.1"/>
    </source>
</evidence>
<feature type="signal peptide" evidence="1">
    <location>
        <begin position="1"/>
        <end position="18"/>
    </location>
</feature>
<evidence type="ECO:0000256" key="1">
    <source>
        <dbReference type="SAM" id="SignalP"/>
    </source>
</evidence>
<accession>A0ABV3SRL3</accession>
<dbReference type="RefSeq" id="WP_367957286.1">
    <property type="nucleotide sequence ID" value="NZ_JBDPGJ010000009.1"/>
</dbReference>
<reference evidence="2 3" key="1">
    <citation type="submission" date="2024-05" db="EMBL/GenBank/DDBJ databases">
        <authorList>
            <person name="Jiang F."/>
        </authorList>
    </citation>
    <scope>NUCLEOTIDE SEQUENCE [LARGE SCALE GENOMIC DNA]</scope>
    <source>
        <strain evidence="2 3">LZ166</strain>
    </source>
</reference>
<sequence length="145" mass="15368">MRVTAVLLMMTIASGAQASGGISCEAEDKHVAFDLGGGVTHGMGGALFSFEGSASIKSAAVAHDLREVVFGRDQVAQYLLNGRQLALVLYREREGDLPHGYVELSVDTLSEGEGSYAGTYRIAVFENVGEGRTYQAEGKVTCFAE</sequence>
<proteinExistence type="predicted"/>
<feature type="chain" id="PRO_5046869125" evidence="1">
    <location>
        <begin position="19"/>
        <end position="145"/>
    </location>
</feature>
<protein>
    <submittedName>
        <fullName evidence="2">Uncharacterized protein</fullName>
    </submittedName>
</protein>
<dbReference type="PROSITE" id="PS51257">
    <property type="entry name" value="PROKAR_LIPOPROTEIN"/>
    <property type="match status" value="1"/>
</dbReference>
<keyword evidence="1" id="KW-0732">Signal</keyword>
<name>A0ABV3SRL3_9HYPH</name>
<organism evidence="2 3">
    <name type="scientific">Aquibium pacificus</name>
    <dbReference type="NCBI Taxonomy" id="3153579"/>
    <lineage>
        <taxon>Bacteria</taxon>
        <taxon>Pseudomonadati</taxon>
        <taxon>Pseudomonadota</taxon>
        <taxon>Alphaproteobacteria</taxon>
        <taxon>Hyphomicrobiales</taxon>
        <taxon>Phyllobacteriaceae</taxon>
        <taxon>Aquibium</taxon>
    </lineage>
</organism>
<evidence type="ECO:0000313" key="3">
    <source>
        <dbReference type="Proteomes" id="UP001556692"/>
    </source>
</evidence>
<dbReference type="Proteomes" id="UP001556692">
    <property type="component" value="Unassembled WGS sequence"/>
</dbReference>